<protein>
    <submittedName>
        <fullName evidence="1">Uncharacterized protein</fullName>
    </submittedName>
</protein>
<evidence type="ECO:0000313" key="1">
    <source>
        <dbReference type="EMBL" id="TWT41452.1"/>
    </source>
</evidence>
<dbReference type="RefSeq" id="WP_146512128.1">
    <property type="nucleotide sequence ID" value="NZ_SIHI01000045.1"/>
</dbReference>
<dbReference type="Proteomes" id="UP000317243">
    <property type="component" value="Unassembled WGS sequence"/>
</dbReference>
<organism evidence="1 2">
    <name type="scientific">Thalassoglobus neptunius</name>
    <dbReference type="NCBI Taxonomy" id="1938619"/>
    <lineage>
        <taxon>Bacteria</taxon>
        <taxon>Pseudomonadati</taxon>
        <taxon>Planctomycetota</taxon>
        <taxon>Planctomycetia</taxon>
        <taxon>Planctomycetales</taxon>
        <taxon>Planctomycetaceae</taxon>
        <taxon>Thalassoglobus</taxon>
    </lineage>
</organism>
<sequence length="72" mass="8425">MSESEESEFESIRVGDLYSELMTKSEIARHFSVGRKKVPELLKHLEPVQIGSVYRIPLRYMPLEYLRKNGLI</sequence>
<accession>A0A5C5VV91</accession>
<gene>
    <name evidence="1" type="ORF">KOR42_48050</name>
</gene>
<proteinExistence type="predicted"/>
<keyword evidence="2" id="KW-1185">Reference proteome</keyword>
<reference evidence="1 2" key="1">
    <citation type="submission" date="2019-02" db="EMBL/GenBank/DDBJ databases">
        <title>Deep-cultivation of Planctomycetes and their phenomic and genomic characterization uncovers novel biology.</title>
        <authorList>
            <person name="Wiegand S."/>
            <person name="Jogler M."/>
            <person name="Boedeker C."/>
            <person name="Pinto D."/>
            <person name="Vollmers J."/>
            <person name="Rivas-Marin E."/>
            <person name="Kohn T."/>
            <person name="Peeters S.H."/>
            <person name="Heuer A."/>
            <person name="Rast P."/>
            <person name="Oberbeckmann S."/>
            <person name="Bunk B."/>
            <person name="Jeske O."/>
            <person name="Meyerdierks A."/>
            <person name="Storesund J.E."/>
            <person name="Kallscheuer N."/>
            <person name="Luecker S."/>
            <person name="Lage O.M."/>
            <person name="Pohl T."/>
            <person name="Merkel B.J."/>
            <person name="Hornburger P."/>
            <person name="Mueller R.-W."/>
            <person name="Bruemmer F."/>
            <person name="Labrenz M."/>
            <person name="Spormann A.M."/>
            <person name="Op Den Camp H."/>
            <person name="Overmann J."/>
            <person name="Amann R."/>
            <person name="Jetten M.S.M."/>
            <person name="Mascher T."/>
            <person name="Medema M.H."/>
            <person name="Devos D.P."/>
            <person name="Kaster A.-K."/>
            <person name="Ovreas L."/>
            <person name="Rohde M."/>
            <person name="Galperin M.Y."/>
            <person name="Jogler C."/>
        </authorList>
    </citation>
    <scope>NUCLEOTIDE SEQUENCE [LARGE SCALE GENOMIC DNA]</scope>
    <source>
        <strain evidence="1 2">KOR42</strain>
    </source>
</reference>
<name>A0A5C5VV91_9PLAN</name>
<dbReference type="EMBL" id="SIHI01000045">
    <property type="protein sequence ID" value="TWT41452.1"/>
    <property type="molecule type" value="Genomic_DNA"/>
</dbReference>
<comment type="caution">
    <text evidence="1">The sequence shown here is derived from an EMBL/GenBank/DDBJ whole genome shotgun (WGS) entry which is preliminary data.</text>
</comment>
<evidence type="ECO:0000313" key="2">
    <source>
        <dbReference type="Proteomes" id="UP000317243"/>
    </source>
</evidence>
<dbReference type="AlphaFoldDB" id="A0A5C5VV91"/>